<dbReference type="InterPro" id="IPR005031">
    <property type="entry name" value="COQ10_START"/>
</dbReference>
<dbReference type="SUPFAM" id="SSF55961">
    <property type="entry name" value="Bet v1-like"/>
    <property type="match status" value="1"/>
</dbReference>
<dbReference type="Pfam" id="PF03364">
    <property type="entry name" value="Polyketide_cyc"/>
    <property type="match status" value="1"/>
</dbReference>
<proteinExistence type="predicted"/>
<accession>A0A1E7FS60</accession>
<sequence>ELVAVRIERPTSNSRRIMGDISIPGVAVDDVWSILTDYDRLSTHVTNLKESRVIRENNKRTRGGVVNLPGDGSYKCQLYQVGAQKIIGFDFSASVTMDMTERILTSSTSNARKIYFKCVDSQFFSEFDGSWTVQEQISSTTGEKEVLCSYDVLVRPKGPVPVAALEWRIREDVPTNLRAV</sequence>
<protein>
    <recommendedName>
        <fullName evidence="1">Coenzyme Q-binding protein COQ10 START domain-containing protein</fullName>
    </recommendedName>
</protein>
<dbReference type="OrthoDB" id="5732at2759"/>
<gene>
    <name evidence="2" type="ORF">FRACYDRAFT_163259</name>
</gene>
<dbReference type="PANTHER" id="PTHR34060:SF1">
    <property type="entry name" value="POLYKETIDE CYCLASE _ DEHYDRASE AND LIPID TRANSPORT PROTEIN"/>
    <property type="match status" value="1"/>
</dbReference>
<reference evidence="2 3" key="1">
    <citation type="submission" date="2016-09" db="EMBL/GenBank/DDBJ databases">
        <title>Extensive genetic diversity and differential bi-allelic expression allows diatom success in the polar Southern Ocean.</title>
        <authorList>
            <consortium name="DOE Joint Genome Institute"/>
            <person name="Mock T."/>
            <person name="Otillar R.P."/>
            <person name="Strauss J."/>
            <person name="Dupont C."/>
            <person name="Frickenhaus S."/>
            <person name="Maumus F."/>
            <person name="Mcmullan M."/>
            <person name="Sanges R."/>
            <person name="Schmutz J."/>
            <person name="Toseland A."/>
            <person name="Valas R."/>
            <person name="Veluchamy A."/>
            <person name="Ward B.J."/>
            <person name="Allen A."/>
            <person name="Barry K."/>
            <person name="Falciatore A."/>
            <person name="Ferrante M."/>
            <person name="Fortunato A.E."/>
            <person name="Gloeckner G."/>
            <person name="Gruber A."/>
            <person name="Hipkin R."/>
            <person name="Janech M."/>
            <person name="Kroth P."/>
            <person name="Leese F."/>
            <person name="Lindquist E."/>
            <person name="Lyon B.R."/>
            <person name="Martin J."/>
            <person name="Mayer C."/>
            <person name="Parker M."/>
            <person name="Quesneville H."/>
            <person name="Raymond J."/>
            <person name="Uhlig C."/>
            <person name="Valentin K.U."/>
            <person name="Worden A.Z."/>
            <person name="Armbrust E.V."/>
            <person name="Bowler C."/>
            <person name="Green B."/>
            <person name="Moulton V."/>
            <person name="Van Oosterhout C."/>
            <person name="Grigoriev I."/>
        </authorList>
    </citation>
    <scope>NUCLEOTIDE SEQUENCE [LARGE SCALE GENOMIC DNA]</scope>
    <source>
        <strain evidence="2 3">CCMP1102</strain>
    </source>
</reference>
<dbReference type="Gene3D" id="3.30.530.20">
    <property type="match status" value="1"/>
</dbReference>
<feature type="non-terminal residue" evidence="2">
    <location>
        <position position="1"/>
    </location>
</feature>
<dbReference type="InterPro" id="IPR023393">
    <property type="entry name" value="START-like_dom_sf"/>
</dbReference>
<keyword evidence="3" id="KW-1185">Reference proteome</keyword>
<dbReference type="EMBL" id="KV784354">
    <property type="protein sequence ID" value="OEU20999.1"/>
    <property type="molecule type" value="Genomic_DNA"/>
</dbReference>
<dbReference type="PANTHER" id="PTHR34060">
    <property type="entry name" value="POLYKETIDE CYCLASE / DEHYDRASE AND LIPID TRANSPORT PROTEIN"/>
    <property type="match status" value="1"/>
</dbReference>
<feature type="non-terminal residue" evidence="2">
    <location>
        <position position="180"/>
    </location>
</feature>
<evidence type="ECO:0000313" key="3">
    <source>
        <dbReference type="Proteomes" id="UP000095751"/>
    </source>
</evidence>
<dbReference type="AlphaFoldDB" id="A0A1E7FS60"/>
<organism evidence="2 3">
    <name type="scientific">Fragilariopsis cylindrus CCMP1102</name>
    <dbReference type="NCBI Taxonomy" id="635003"/>
    <lineage>
        <taxon>Eukaryota</taxon>
        <taxon>Sar</taxon>
        <taxon>Stramenopiles</taxon>
        <taxon>Ochrophyta</taxon>
        <taxon>Bacillariophyta</taxon>
        <taxon>Bacillariophyceae</taxon>
        <taxon>Bacillariophycidae</taxon>
        <taxon>Bacillariales</taxon>
        <taxon>Bacillariaceae</taxon>
        <taxon>Fragilariopsis</taxon>
    </lineage>
</organism>
<evidence type="ECO:0000313" key="2">
    <source>
        <dbReference type="EMBL" id="OEU20999.1"/>
    </source>
</evidence>
<evidence type="ECO:0000259" key="1">
    <source>
        <dbReference type="Pfam" id="PF03364"/>
    </source>
</evidence>
<dbReference type="InParanoid" id="A0A1E7FS60"/>
<name>A0A1E7FS60_9STRA</name>
<dbReference type="Proteomes" id="UP000095751">
    <property type="component" value="Unassembled WGS sequence"/>
</dbReference>
<dbReference type="KEGG" id="fcy:FRACYDRAFT_163259"/>
<feature type="domain" description="Coenzyme Q-binding protein COQ10 START" evidence="1">
    <location>
        <begin position="27"/>
        <end position="179"/>
    </location>
</feature>